<dbReference type="RefSeq" id="WP_013457727.1">
    <property type="nucleotide sequence ID" value="NC_014761.1"/>
</dbReference>
<reference evidence="2 3" key="2">
    <citation type="journal article" date="2011" name="Stand. Genomic Sci.">
        <title>Complete genome sequence of Oceanithermus profundus type strain (506).</title>
        <authorList>
            <person name="Pati A."/>
            <person name="Zhang X."/>
            <person name="Lapidus A."/>
            <person name="Nolan M."/>
            <person name="Lucas S."/>
            <person name="Del Rio T.G."/>
            <person name="Tice H."/>
            <person name="Cheng J.F."/>
            <person name="Tapia R."/>
            <person name="Han C."/>
            <person name="Goodwin L."/>
            <person name="Pitluck S."/>
            <person name="Liolios K."/>
            <person name="Pagani I."/>
            <person name="Ivanova N."/>
            <person name="Mavromatis K."/>
            <person name="Chen A."/>
            <person name="Palaniappan K."/>
            <person name="Hauser L."/>
            <person name="Jeffries C.D."/>
            <person name="Brambilla E.M."/>
            <person name="Rohl A."/>
            <person name="Mwirichia R."/>
            <person name="Rohde M."/>
            <person name="Tindall B.J."/>
            <person name="Sikorski J."/>
            <person name="Wirth R."/>
            <person name="Goker M."/>
            <person name="Woyke T."/>
            <person name="Detter J.C."/>
            <person name="Bristow J."/>
            <person name="Eisen J.A."/>
            <person name="Markowitz V."/>
            <person name="Hugenholtz P."/>
            <person name="Kyrpides N.C."/>
            <person name="Klenk H.P."/>
            <person name="Land M."/>
        </authorList>
    </citation>
    <scope>NUCLEOTIDE SEQUENCE [LARGE SCALE GENOMIC DNA]</scope>
    <source>
        <strain evidence="3">DSM 14977 / NBRC 100410 / VKM B-2274 / 506</strain>
    </source>
</reference>
<accession>E4U7V8</accession>
<name>E4U7V8_OCEP5</name>
<dbReference type="Proteomes" id="UP000008722">
    <property type="component" value="Chromosome"/>
</dbReference>
<dbReference type="GO" id="GO:0005829">
    <property type="term" value="C:cytosol"/>
    <property type="evidence" value="ECO:0007669"/>
    <property type="project" value="TreeGrafter"/>
</dbReference>
<gene>
    <name evidence="2" type="ordered locus">Ocepr_1100</name>
</gene>
<dbReference type="PANTHER" id="PTHR37689:SF1">
    <property type="entry name" value="PROTEIN FDHE"/>
    <property type="match status" value="1"/>
</dbReference>
<sequence length="213" mass="23849">MNLFDLEPLFRSLEALPAADGAAGGYPGFAARFREVLDVIAREQPDWAERARGYRDLNATRLEALRAALLGSGAEGPDDPLLEFALLQTLRRYHRSQDAEPRSEGPDDATCPVCGAEADVAYLDANGFRYAVCRICDSRWPVPRVRCLYCGEEEAKKLEYYPYEAGYRLYRCKSCGRTLPAVDLRETGRLDLPRLRAAAVEMQFLYEAGAVEE</sequence>
<dbReference type="GO" id="GO:0051604">
    <property type="term" value="P:protein maturation"/>
    <property type="evidence" value="ECO:0007669"/>
    <property type="project" value="TreeGrafter"/>
</dbReference>
<dbReference type="InterPro" id="IPR056797">
    <property type="entry name" value="FdhE_central"/>
</dbReference>
<organism evidence="2 3">
    <name type="scientific">Oceanithermus profundus (strain DSM 14977 / NBRC 100410 / VKM B-2274 / 506)</name>
    <dbReference type="NCBI Taxonomy" id="670487"/>
    <lineage>
        <taxon>Bacteria</taxon>
        <taxon>Thermotogati</taxon>
        <taxon>Deinococcota</taxon>
        <taxon>Deinococci</taxon>
        <taxon>Thermales</taxon>
        <taxon>Thermaceae</taxon>
        <taxon>Oceanithermus</taxon>
    </lineage>
</organism>
<dbReference type="HOGENOM" id="CLU_1293245_0_0_0"/>
<keyword evidence="3" id="KW-1185">Reference proteome</keyword>
<dbReference type="Gene3D" id="3.90.1670.10">
    <property type="entry name" value="FdhE-like domain"/>
    <property type="match status" value="1"/>
</dbReference>
<reference evidence="3" key="1">
    <citation type="submission" date="2010-11" db="EMBL/GenBank/DDBJ databases">
        <title>The complete sequence of chromosome of Oceanithermus profundus DSM 14977.</title>
        <authorList>
            <consortium name="US DOE Joint Genome Institute (JGI-PGF)"/>
            <person name="Lucas S."/>
            <person name="Copeland A."/>
            <person name="Lapidus A."/>
            <person name="Bruce D."/>
            <person name="Goodwin L."/>
            <person name="Pitluck S."/>
            <person name="Kyrpides N."/>
            <person name="Mavromatis K."/>
            <person name="Pagani I."/>
            <person name="Ivanova N."/>
            <person name="Zhang X."/>
            <person name="Brettin T."/>
            <person name="Detter J.C."/>
            <person name="Tapia R."/>
            <person name="Han C."/>
            <person name="Land M."/>
            <person name="Hauser L."/>
            <person name="Markowitz V."/>
            <person name="Cheng J.-F."/>
            <person name="Hugenholtz P."/>
            <person name="Woyke T."/>
            <person name="Wu D."/>
            <person name="Tindall B."/>
            <person name="Faehnrich R."/>
            <person name="Brambilla E."/>
            <person name="Klenk H.-P."/>
            <person name="Eisen J.A."/>
        </authorList>
    </citation>
    <scope>NUCLEOTIDE SEQUENCE [LARGE SCALE GENOMIC DNA]</scope>
    <source>
        <strain evidence="3">DSM 14977 / NBRC 100410 / VKM B-2274 / 506</strain>
    </source>
</reference>
<dbReference type="EMBL" id="CP002361">
    <property type="protein sequence ID" value="ADR36557.1"/>
    <property type="molecule type" value="Genomic_DNA"/>
</dbReference>
<protein>
    <submittedName>
        <fullName evidence="2">Formate dehydrogenase accessory protein</fullName>
    </submittedName>
</protein>
<proteinExistence type="predicted"/>
<dbReference type="PANTHER" id="PTHR37689">
    <property type="entry name" value="PROTEIN FDHE"/>
    <property type="match status" value="1"/>
</dbReference>
<dbReference type="Pfam" id="PF24859">
    <property type="entry name" value="FdhE_central"/>
    <property type="match status" value="1"/>
</dbReference>
<evidence type="ECO:0000313" key="2">
    <source>
        <dbReference type="EMBL" id="ADR36557.1"/>
    </source>
</evidence>
<dbReference type="InterPro" id="IPR006452">
    <property type="entry name" value="Formate_DH_accessory"/>
</dbReference>
<dbReference type="STRING" id="670487.Ocepr_1100"/>
<dbReference type="AlphaFoldDB" id="E4U7V8"/>
<evidence type="ECO:0000313" key="3">
    <source>
        <dbReference type="Proteomes" id="UP000008722"/>
    </source>
</evidence>
<dbReference type="GO" id="GO:0008199">
    <property type="term" value="F:ferric iron binding"/>
    <property type="evidence" value="ECO:0007669"/>
    <property type="project" value="TreeGrafter"/>
</dbReference>
<dbReference type="SUPFAM" id="SSF144020">
    <property type="entry name" value="FdhE-like"/>
    <property type="match status" value="1"/>
</dbReference>
<dbReference type="eggNOG" id="COG3058">
    <property type="taxonomic scope" value="Bacteria"/>
</dbReference>
<dbReference type="KEGG" id="opr:Ocepr_1100"/>
<feature type="domain" description="FdhE central" evidence="1">
    <location>
        <begin position="110"/>
        <end position="144"/>
    </location>
</feature>
<dbReference type="InterPro" id="IPR024064">
    <property type="entry name" value="FdhE-like_sf"/>
</dbReference>
<evidence type="ECO:0000259" key="1">
    <source>
        <dbReference type="Pfam" id="PF24859"/>
    </source>
</evidence>